<comment type="caution">
    <text evidence="2">The sequence shown here is derived from an EMBL/GenBank/DDBJ whole genome shotgun (WGS) entry which is preliminary data.</text>
</comment>
<dbReference type="AlphaFoldDB" id="A0AAD8H2Y3"/>
<gene>
    <name evidence="2" type="ORF">POM88_043212</name>
</gene>
<dbReference type="PANTHER" id="PTHR23054">
    <property type="entry name" value="TERNARY COMPLEX FACTOR MIP1, LEUCINE-ZIPPER-RELATED"/>
    <property type="match status" value="1"/>
</dbReference>
<protein>
    <submittedName>
        <fullName evidence="2">Cytochrome c biogenesis protein CCS1</fullName>
    </submittedName>
</protein>
<keyword evidence="3" id="KW-1185">Reference proteome</keyword>
<sequence>MSSEASQPNIELADLKQLSEYILIFFQVSFTSEQSDFTNKTMEEDKLNVIFKASGYPHLPMGEIKSCNEARKRQFQSIDSQNLLVEKPAQDIIKEIAILEMEVKNLEKYLLSKYRTTFEKTASSYISMDTMSKKTADTLDCNSTEHIVKDSSMLDSMSSAEIKNPANNSSGILRVQPLLDSSIQYRSHSSLSQSAACSYRISPPRATNAEAMHSFHSLPLSMLERAQDSSSVSLAEHLATVKSFDHVRETPNRLSEEMVKCITAIYCQLAEPPLLNHGFPTSPISFSSSMSESPPQVQYYDRRSPQHKENSSFSKWISNSFRVEDSNELSGTYSTSTMIEIHGICGDAWRLRGVEHMLQHFRSLVSQLEEVDPRKLKHEEKLAFWINVHNVLVMHVFLVNGIPRSNLKRTSLLLKASYDIGGHIISVDMIQSLILGCRLPRPGQWFKSLLFPKSKLKAGDPRKAYAIRRPQPLLKFALASGSYCDPMVRVYTPKKLFQELEMAKEEYIQTTCKIQNERKIFLPKIVDSYAKELGLCSASLFKMIEHSTSYYMLQRSFHHPHQENKLSKKIEWIPHNFTFRYLFAPELASK</sequence>
<accession>A0AAD8H2Y3</accession>
<evidence type="ECO:0000259" key="1">
    <source>
        <dbReference type="Pfam" id="PF04784"/>
    </source>
</evidence>
<proteinExistence type="predicted"/>
<dbReference type="InterPro" id="IPR006869">
    <property type="entry name" value="DUF547"/>
</dbReference>
<feature type="domain" description="DUF547" evidence="1">
    <location>
        <begin position="374"/>
        <end position="508"/>
    </location>
</feature>
<evidence type="ECO:0000313" key="3">
    <source>
        <dbReference type="Proteomes" id="UP001237642"/>
    </source>
</evidence>
<evidence type="ECO:0000313" key="2">
    <source>
        <dbReference type="EMBL" id="KAK1358738.1"/>
    </source>
</evidence>
<dbReference type="EMBL" id="JAUIZM010000010">
    <property type="protein sequence ID" value="KAK1358738.1"/>
    <property type="molecule type" value="Genomic_DNA"/>
</dbReference>
<dbReference type="PANTHER" id="PTHR23054:SF20">
    <property type="entry name" value="DUF547 DOMAIN-CONTAINING PROTEIN"/>
    <property type="match status" value="1"/>
</dbReference>
<name>A0AAD8H2Y3_9APIA</name>
<reference evidence="2" key="1">
    <citation type="submission" date="2023-02" db="EMBL/GenBank/DDBJ databases">
        <title>Genome of toxic invasive species Heracleum sosnowskyi carries increased number of genes despite the absence of recent whole-genome duplications.</title>
        <authorList>
            <person name="Schelkunov M."/>
            <person name="Shtratnikova V."/>
            <person name="Makarenko M."/>
            <person name="Klepikova A."/>
            <person name="Omelchenko D."/>
            <person name="Novikova G."/>
            <person name="Obukhova E."/>
            <person name="Bogdanov V."/>
            <person name="Penin A."/>
            <person name="Logacheva M."/>
        </authorList>
    </citation>
    <scope>NUCLEOTIDE SEQUENCE</scope>
    <source>
        <strain evidence="2">Hsosn_3</strain>
        <tissue evidence="2">Leaf</tissue>
    </source>
</reference>
<dbReference type="Proteomes" id="UP001237642">
    <property type="component" value="Unassembled WGS sequence"/>
</dbReference>
<reference evidence="2" key="2">
    <citation type="submission" date="2023-05" db="EMBL/GenBank/DDBJ databases">
        <authorList>
            <person name="Schelkunov M.I."/>
        </authorList>
    </citation>
    <scope>NUCLEOTIDE SEQUENCE</scope>
    <source>
        <strain evidence="2">Hsosn_3</strain>
        <tissue evidence="2">Leaf</tissue>
    </source>
</reference>
<dbReference type="Pfam" id="PF04784">
    <property type="entry name" value="DUF547"/>
    <property type="match status" value="1"/>
</dbReference>
<organism evidence="2 3">
    <name type="scientific">Heracleum sosnowskyi</name>
    <dbReference type="NCBI Taxonomy" id="360622"/>
    <lineage>
        <taxon>Eukaryota</taxon>
        <taxon>Viridiplantae</taxon>
        <taxon>Streptophyta</taxon>
        <taxon>Embryophyta</taxon>
        <taxon>Tracheophyta</taxon>
        <taxon>Spermatophyta</taxon>
        <taxon>Magnoliopsida</taxon>
        <taxon>eudicotyledons</taxon>
        <taxon>Gunneridae</taxon>
        <taxon>Pentapetalae</taxon>
        <taxon>asterids</taxon>
        <taxon>campanulids</taxon>
        <taxon>Apiales</taxon>
        <taxon>Apiaceae</taxon>
        <taxon>Apioideae</taxon>
        <taxon>apioid superclade</taxon>
        <taxon>Tordylieae</taxon>
        <taxon>Tordyliinae</taxon>
        <taxon>Heracleum</taxon>
    </lineage>
</organism>